<proteinExistence type="predicted"/>
<organism evidence="1">
    <name type="scientific">Setaria italica</name>
    <name type="common">Foxtail millet</name>
    <name type="synonym">Panicum italicum</name>
    <dbReference type="NCBI Taxonomy" id="4555"/>
    <lineage>
        <taxon>Eukaryota</taxon>
        <taxon>Viridiplantae</taxon>
        <taxon>Streptophyta</taxon>
        <taxon>Embryophyta</taxon>
        <taxon>Tracheophyta</taxon>
        <taxon>Spermatophyta</taxon>
        <taxon>Magnoliopsida</taxon>
        <taxon>Liliopsida</taxon>
        <taxon>Poales</taxon>
        <taxon>Poaceae</taxon>
        <taxon>PACMAD clade</taxon>
        <taxon>Panicoideae</taxon>
        <taxon>Panicodae</taxon>
        <taxon>Paniceae</taxon>
        <taxon>Cenchrinae</taxon>
        <taxon>Setaria</taxon>
    </lineage>
</organism>
<accession>A0A368SHK7</accession>
<dbReference type="EMBL" id="CM003536">
    <property type="protein sequence ID" value="RCV41907.1"/>
    <property type="molecule type" value="Genomic_DNA"/>
</dbReference>
<evidence type="ECO:0008006" key="2">
    <source>
        <dbReference type="Google" id="ProtNLM"/>
    </source>
</evidence>
<name>A0A368SHK7_SETIT</name>
<dbReference type="OrthoDB" id="693658at2759"/>
<sequence>MFFYSTSMQVGDGKLTLFWTDRWLDGRSIAEIAPYLYQAVRPRTRKKRTVYEGLQDRRWVKDIIGALTVQVLLDYLNIWERLRLITLVDNVQDKILWK</sequence>
<gene>
    <name evidence="1" type="ORF">SETIT_9G172500v2</name>
</gene>
<dbReference type="AlphaFoldDB" id="A0A368SHK7"/>
<protein>
    <recommendedName>
        <fullName evidence="2">Reverse transcriptase zinc-binding domain-containing protein</fullName>
    </recommendedName>
</protein>
<evidence type="ECO:0000313" key="1">
    <source>
        <dbReference type="EMBL" id="RCV41907.1"/>
    </source>
</evidence>
<reference evidence="1" key="1">
    <citation type="journal article" date="2012" name="Nat. Biotechnol.">
        <title>Reference genome sequence of the model plant Setaria.</title>
        <authorList>
            <person name="Bennetzen J.L."/>
            <person name="Schmutz J."/>
            <person name="Wang H."/>
            <person name="Percifield R."/>
            <person name="Hawkins J."/>
            <person name="Pontaroli A.C."/>
            <person name="Estep M."/>
            <person name="Feng L."/>
            <person name="Vaughn J.N."/>
            <person name="Grimwood J."/>
            <person name="Jenkins J."/>
            <person name="Barry K."/>
            <person name="Lindquist E."/>
            <person name="Hellsten U."/>
            <person name="Deshpande S."/>
            <person name="Wang X."/>
            <person name="Wu X."/>
            <person name="Mitros T."/>
            <person name="Triplett J."/>
            <person name="Yang X."/>
            <person name="Ye C.Y."/>
            <person name="Mauro-Herrera M."/>
            <person name="Wang L."/>
            <person name="Li P."/>
            <person name="Sharma M."/>
            <person name="Sharma R."/>
            <person name="Ronald P.C."/>
            <person name="Panaud O."/>
            <person name="Kellogg E.A."/>
            <person name="Brutnell T.P."/>
            <person name="Doust A.N."/>
            <person name="Tuskan G.A."/>
            <person name="Rokhsar D."/>
            <person name="Devos K.M."/>
        </authorList>
    </citation>
    <scope>NUCLEOTIDE SEQUENCE [LARGE SCALE GENOMIC DNA]</scope>
    <source>
        <strain evidence="1">Yugu1</strain>
    </source>
</reference>
<reference evidence="1" key="2">
    <citation type="submission" date="2015-07" db="EMBL/GenBank/DDBJ databases">
        <authorList>
            <person name="Noorani M."/>
        </authorList>
    </citation>
    <scope>NUCLEOTIDE SEQUENCE</scope>
    <source>
        <strain evidence="1">Yugu1</strain>
    </source>
</reference>